<proteinExistence type="predicted"/>
<dbReference type="STRING" id="1300222.I532_19731"/>
<evidence type="ECO:0000313" key="2">
    <source>
        <dbReference type="Proteomes" id="UP000012081"/>
    </source>
</evidence>
<evidence type="ECO:0000313" key="1">
    <source>
        <dbReference type="EMBL" id="EMT50870.1"/>
    </source>
</evidence>
<dbReference type="AlphaFoldDB" id="M8E5X4"/>
<dbReference type="EMBL" id="APBN01000011">
    <property type="protein sequence ID" value="EMT50870.1"/>
    <property type="molecule type" value="Genomic_DNA"/>
</dbReference>
<name>M8E5X4_9BACL</name>
<accession>M8E5X4</accession>
<dbReference type="InterPro" id="IPR009061">
    <property type="entry name" value="DNA-bd_dom_put_sf"/>
</dbReference>
<dbReference type="SUPFAM" id="SSF46955">
    <property type="entry name" value="Putative DNA-binding domain"/>
    <property type="match status" value="1"/>
</dbReference>
<sequence>MGIKQAKKHLSIYKTEDYFPIEEMYHFATAKIREIDENIERLNKFKAILELVEHKTYSGTTPSKNECPIIKTLSNGGRNCG</sequence>
<organism evidence="1 2">
    <name type="scientific">Brevibacillus borstelensis AK1</name>
    <dbReference type="NCBI Taxonomy" id="1300222"/>
    <lineage>
        <taxon>Bacteria</taxon>
        <taxon>Bacillati</taxon>
        <taxon>Bacillota</taxon>
        <taxon>Bacilli</taxon>
        <taxon>Bacillales</taxon>
        <taxon>Paenibacillaceae</taxon>
        <taxon>Brevibacillus</taxon>
    </lineage>
</organism>
<keyword evidence="2" id="KW-1185">Reference proteome</keyword>
<comment type="caution">
    <text evidence="1">The sequence shown here is derived from an EMBL/GenBank/DDBJ whole genome shotgun (WGS) entry which is preliminary data.</text>
</comment>
<dbReference type="PATRIC" id="fig|1300222.3.peg.4146"/>
<dbReference type="Gene3D" id="1.10.1660.10">
    <property type="match status" value="1"/>
</dbReference>
<reference evidence="1 2" key="1">
    <citation type="submission" date="2013-03" db="EMBL/GenBank/DDBJ databases">
        <title>Assembly of a new bacterial strain Brevibacillus borstelensis AK1.</title>
        <authorList>
            <person name="Rajan I."/>
            <person name="PoliReddy D."/>
            <person name="Sugumar T."/>
            <person name="Rathinam K."/>
            <person name="Alqarawi S."/>
            <person name="Khalil A.B."/>
            <person name="Sivakumar N."/>
        </authorList>
    </citation>
    <scope>NUCLEOTIDE SEQUENCE [LARGE SCALE GENOMIC DNA]</scope>
    <source>
        <strain evidence="1 2">AK1</strain>
    </source>
</reference>
<gene>
    <name evidence="1" type="ORF">I532_19731</name>
</gene>
<dbReference type="Proteomes" id="UP000012081">
    <property type="component" value="Unassembled WGS sequence"/>
</dbReference>
<protein>
    <submittedName>
        <fullName evidence="1">MerR family transcriptional regulator</fullName>
    </submittedName>
</protein>